<dbReference type="InterPro" id="IPR057253">
    <property type="entry name" value="CoiA-like_N"/>
</dbReference>
<dbReference type="OrthoDB" id="4212451at2"/>
<evidence type="ECO:0000313" key="2">
    <source>
        <dbReference type="EMBL" id="SDF62138.1"/>
    </source>
</evidence>
<accession>A0A1G7MJS0</accession>
<gene>
    <name evidence="2" type="ORF">SAMN04488121_102469</name>
</gene>
<evidence type="ECO:0000313" key="3">
    <source>
        <dbReference type="Proteomes" id="UP000199045"/>
    </source>
</evidence>
<reference evidence="2 3" key="1">
    <citation type="submission" date="2016-10" db="EMBL/GenBank/DDBJ databases">
        <authorList>
            <person name="de Groot N.N."/>
        </authorList>
    </citation>
    <scope>NUCLEOTIDE SEQUENCE [LARGE SCALE GENOMIC DNA]</scope>
    <source>
        <strain evidence="2 3">DSM 527</strain>
    </source>
</reference>
<name>A0A1G7MJS0_CHIFI</name>
<dbReference type="AlphaFoldDB" id="A0A1G7MJS0"/>
<protein>
    <submittedName>
        <fullName evidence="2">Competence protein CoiA-like family protein</fullName>
    </submittedName>
</protein>
<feature type="domain" description="Competence protein CoiA-like N-terminal" evidence="1">
    <location>
        <begin position="21"/>
        <end position="50"/>
    </location>
</feature>
<dbReference type="Proteomes" id="UP000199045">
    <property type="component" value="Unassembled WGS sequence"/>
</dbReference>
<sequence length="262" mass="31339">MIRYANVNGQRREPEKGLKGTCPGCGKGLNAKCGEIRIHHWAHESRKDCDLWWEQMTEWHLDWQNQFPQGWRENIITKKETEDYHQADIQTPDGIIIKFQHSNLSLVDIESRNNFYEKLIWVVNAKQFKHNIKLQDIPNPNSPLLNDFDFQVDLEGFASDPLFYKKVDYRQYGPAFTRSYSERDEIIKRAFAEQTTHQYKNFTWQHKRLAWLSSTAPVFLDYGEGILYWIRKREQESRPLYYMQLIPKEEFLAKYTKRPATE</sequence>
<evidence type="ECO:0000259" key="1">
    <source>
        <dbReference type="Pfam" id="PF25164"/>
    </source>
</evidence>
<dbReference type="EMBL" id="FNBN01000002">
    <property type="protein sequence ID" value="SDF62138.1"/>
    <property type="molecule type" value="Genomic_DNA"/>
</dbReference>
<dbReference type="RefSeq" id="WP_089830856.1">
    <property type="nucleotide sequence ID" value="NZ_FNBN01000002.1"/>
</dbReference>
<organism evidence="2 3">
    <name type="scientific">Chitinophaga filiformis</name>
    <name type="common">Myxococcus filiformis</name>
    <name type="synonym">Flexibacter filiformis</name>
    <dbReference type="NCBI Taxonomy" id="104663"/>
    <lineage>
        <taxon>Bacteria</taxon>
        <taxon>Pseudomonadati</taxon>
        <taxon>Bacteroidota</taxon>
        <taxon>Chitinophagia</taxon>
        <taxon>Chitinophagales</taxon>
        <taxon>Chitinophagaceae</taxon>
        <taxon>Chitinophaga</taxon>
    </lineage>
</organism>
<proteinExistence type="predicted"/>
<dbReference type="Pfam" id="PF25164">
    <property type="entry name" value="CoiA_N"/>
    <property type="match status" value="1"/>
</dbReference>